<evidence type="ECO:0000259" key="8">
    <source>
        <dbReference type="PROSITE" id="PS51462"/>
    </source>
</evidence>
<organism evidence="9 10">
    <name type="scientific">Chelativorans composti</name>
    <dbReference type="NCBI Taxonomy" id="768533"/>
    <lineage>
        <taxon>Bacteria</taxon>
        <taxon>Pseudomonadati</taxon>
        <taxon>Pseudomonadota</taxon>
        <taxon>Alphaproteobacteria</taxon>
        <taxon>Hyphomicrobiales</taxon>
        <taxon>Phyllobacteriaceae</taxon>
        <taxon>Chelativorans</taxon>
    </lineage>
</organism>
<comment type="caution">
    <text evidence="9">The sequence shown here is derived from an EMBL/GenBank/DDBJ whole genome shotgun (WGS) entry which is preliminary data.</text>
</comment>
<evidence type="ECO:0000313" key="10">
    <source>
        <dbReference type="Proteomes" id="UP001597373"/>
    </source>
</evidence>
<name>A0ABW5DDQ4_9HYPH</name>
<evidence type="ECO:0000256" key="5">
    <source>
        <dbReference type="ARBA" id="ARBA00022842"/>
    </source>
</evidence>
<dbReference type="InterPro" id="IPR039121">
    <property type="entry name" value="NUDT19"/>
</dbReference>
<evidence type="ECO:0000256" key="6">
    <source>
        <dbReference type="ARBA" id="ARBA00023211"/>
    </source>
</evidence>
<dbReference type="Proteomes" id="UP001597373">
    <property type="component" value="Unassembled WGS sequence"/>
</dbReference>
<protein>
    <submittedName>
        <fullName evidence="9">NUDIX hydrolase</fullName>
    </submittedName>
</protein>
<dbReference type="RefSeq" id="WP_345100392.1">
    <property type="nucleotide sequence ID" value="NZ_BAABGS010000074.1"/>
</dbReference>
<dbReference type="PANTHER" id="PTHR12318:SF0">
    <property type="entry name" value="ACYL-COENZYME A DIPHOSPHATASE NUDT19"/>
    <property type="match status" value="1"/>
</dbReference>
<reference evidence="10" key="1">
    <citation type="journal article" date="2019" name="Int. J. Syst. Evol. Microbiol.">
        <title>The Global Catalogue of Microorganisms (GCM) 10K type strain sequencing project: providing services to taxonomists for standard genome sequencing and annotation.</title>
        <authorList>
            <consortium name="The Broad Institute Genomics Platform"/>
            <consortium name="The Broad Institute Genome Sequencing Center for Infectious Disease"/>
            <person name="Wu L."/>
            <person name="Ma J."/>
        </authorList>
    </citation>
    <scope>NUCLEOTIDE SEQUENCE [LARGE SCALE GENOMIC DNA]</scope>
    <source>
        <strain evidence="10">KCTC 23707</strain>
    </source>
</reference>
<keyword evidence="3" id="KW-0479">Metal-binding</keyword>
<evidence type="ECO:0000313" key="9">
    <source>
        <dbReference type="EMBL" id="MFD2259039.1"/>
    </source>
</evidence>
<evidence type="ECO:0000256" key="1">
    <source>
        <dbReference type="ARBA" id="ARBA00001936"/>
    </source>
</evidence>
<evidence type="ECO:0000256" key="4">
    <source>
        <dbReference type="ARBA" id="ARBA00022801"/>
    </source>
</evidence>
<keyword evidence="5" id="KW-0460">Magnesium</keyword>
<proteinExistence type="predicted"/>
<keyword evidence="6" id="KW-0464">Manganese</keyword>
<accession>A0ABW5DDQ4</accession>
<dbReference type="Gene3D" id="3.90.79.10">
    <property type="entry name" value="Nucleoside Triphosphate Pyrophosphohydrolase"/>
    <property type="match status" value="1"/>
</dbReference>
<evidence type="ECO:0000256" key="2">
    <source>
        <dbReference type="ARBA" id="ARBA00001946"/>
    </source>
</evidence>
<dbReference type="PROSITE" id="PS51462">
    <property type="entry name" value="NUDIX"/>
    <property type="match status" value="1"/>
</dbReference>
<dbReference type="SUPFAM" id="SSF55811">
    <property type="entry name" value="Nudix"/>
    <property type="match status" value="1"/>
</dbReference>
<keyword evidence="10" id="KW-1185">Reference proteome</keyword>
<comment type="cofactor">
    <cofactor evidence="1">
        <name>Mn(2+)</name>
        <dbReference type="ChEBI" id="CHEBI:29035"/>
    </cofactor>
</comment>
<dbReference type="GO" id="GO:0016787">
    <property type="term" value="F:hydrolase activity"/>
    <property type="evidence" value="ECO:0007669"/>
    <property type="project" value="UniProtKB-KW"/>
</dbReference>
<dbReference type="CDD" id="cd18870">
    <property type="entry name" value="NUDIX_AcylCoAdiphos_Nudt19"/>
    <property type="match status" value="1"/>
</dbReference>
<evidence type="ECO:0000256" key="7">
    <source>
        <dbReference type="SAM" id="MobiDB-lite"/>
    </source>
</evidence>
<gene>
    <name evidence="9" type="ORF">ACFSMZ_04595</name>
</gene>
<feature type="region of interest" description="Disordered" evidence="7">
    <location>
        <begin position="1"/>
        <end position="21"/>
    </location>
</feature>
<dbReference type="InterPro" id="IPR000086">
    <property type="entry name" value="NUDIX_hydrolase_dom"/>
</dbReference>
<evidence type="ECO:0000256" key="3">
    <source>
        <dbReference type="ARBA" id="ARBA00022723"/>
    </source>
</evidence>
<sequence length="243" mass="27041">MPPSALAEPQQTEERRTAGTNARLRPRDAATLILLDRRGGAISVLMGRRHSKHVFMAGRFVFPGGRTDPADARIPVAAPLHPAEAAKLRIAGMSESRARAIAMSAIRETYEEAGLLIGYKTPFVTRSPAWQAFSDSGVQPALDSLRYFGRAITPPGNIRRYDTRFFAVWREAVSAELPAPTDELEEQVWVPLSKARELNIPDITQTLIGDLERRLADDPELKPGAYPVPCYCVRHRRFVRETV</sequence>
<feature type="domain" description="Nudix hydrolase" evidence="8">
    <location>
        <begin position="26"/>
        <end position="212"/>
    </location>
</feature>
<dbReference type="InterPro" id="IPR015797">
    <property type="entry name" value="NUDIX_hydrolase-like_dom_sf"/>
</dbReference>
<comment type="cofactor">
    <cofactor evidence="2">
        <name>Mg(2+)</name>
        <dbReference type="ChEBI" id="CHEBI:18420"/>
    </cofactor>
</comment>
<dbReference type="EMBL" id="JBHUIR010000017">
    <property type="protein sequence ID" value="MFD2259039.1"/>
    <property type="molecule type" value="Genomic_DNA"/>
</dbReference>
<keyword evidence="4 9" id="KW-0378">Hydrolase</keyword>
<dbReference type="PANTHER" id="PTHR12318">
    <property type="entry name" value="TESTOSTERONE-REGULATED PROTEIN RP2"/>
    <property type="match status" value="1"/>
</dbReference>